<proteinExistence type="predicted"/>
<dbReference type="EMBL" id="HBIJ01000620">
    <property type="protein sequence ID" value="CAE0359738.1"/>
    <property type="molecule type" value="Transcribed_RNA"/>
</dbReference>
<dbReference type="AlphaFoldDB" id="A0A7S3JQ57"/>
<organism evidence="1">
    <name type="scientific">Aureoumbra lagunensis</name>
    <dbReference type="NCBI Taxonomy" id="44058"/>
    <lineage>
        <taxon>Eukaryota</taxon>
        <taxon>Sar</taxon>
        <taxon>Stramenopiles</taxon>
        <taxon>Ochrophyta</taxon>
        <taxon>Pelagophyceae</taxon>
        <taxon>Pelagomonadales</taxon>
        <taxon>Aureoumbra</taxon>
    </lineage>
</organism>
<evidence type="ECO:0000313" key="1">
    <source>
        <dbReference type="EMBL" id="CAE0359738.1"/>
    </source>
</evidence>
<accession>A0A7S3JQ57</accession>
<gene>
    <name evidence="1" type="ORF">ALAG00032_LOCUS467</name>
</gene>
<sequence length="526" mass="58279">MKSKQTESEWRTAAMKRMLAVEGYDVVMVCTGTEEQANYWQSRLEDGKGLIIPLNCQVVCVHEDWNSGGAGNALGTLYAWQKACKACIKNERDLEAELKTNKISVALYHTAGKGTRLAPLPGAENNNKPGVKLPAMISDGKVLTILESVIKQTGIYASSRKGRLSVFWGDQIFVPTVDTKYDPSLAHADILCMLGPMPNAEEWKEKGLEKYGLIAVAQSGTACQIEKVDYETALSMTKNNLGQISQVGTSLGSFSIDAQLLFALLQEFNQELNQKIAQFDTDPHWWMPMTLPLEAYCQVMKKKAIESAQAEAHYFRIQKMIQNLNTSKNLLAPVDIGTAAYWWDYGQLKLYLKNAFQLIEDSSEAHLMREFLQVKCGQLSANDDQISAASAVHLGVTSKTAHSVLANIYVQHLEADRAIAVNCTAKRLILGKHALAYNILEPNELILADGEVCTDVFMPDGTKIRQRSRIDIDGGKQWKIQLDSNSFSFEQIYKTNLSTDVLQVAQTSSKAHTDLAASFDLTIHAD</sequence>
<reference evidence="1" key="1">
    <citation type="submission" date="2021-01" db="EMBL/GenBank/DDBJ databases">
        <authorList>
            <person name="Corre E."/>
            <person name="Pelletier E."/>
            <person name="Niang G."/>
            <person name="Scheremetjew M."/>
            <person name="Finn R."/>
            <person name="Kale V."/>
            <person name="Holt S."/>
            <person name="Cochrane G."/>
            <person name="Meng A."/>
            <person name="Brown T."/>
            <person name="Cohen L."/>
        </authorList>
    </citation>
    <scope>NUCLEOTIDE SEQUENCE</scope>
    <source>
        <strain evidence="1">CCMP1510</strain>
    </source>
</reference>
<protein>
    <submittedName>
        <fullName evidence="1">Uncharacterized protein</fullName>
    </submittedName>
</protein>
<name>A0A7S3JQ57_9STRA</name>